<dbReference type="OMA" id="DVQRQMN"/>
<sequence>MGGSGSTRRVVVEDARGEDVVTISEAVVRRLQGQPEAYEAIPETKPTAPPQFFKPETFESKSSSLLTKDEEDFFTQKLQELQQRNAALQKLTNEEFAKAVQEVEEKFVKTTGSPICQDLQLKVLECYQANPTEVLNCASVVDAFTTCVERARTSAWIKPARDLDSLL</sequence>
<evidence type="ECO:0000256" key="1">
    <source>
        <dbReference type="SAM" id="Coils"/>
    </source>
</evidence>
<name>A0A9W3A701_BIOGL</name>
<dbReference type="GO" id="GO:0007007">
    <property type="term" value="P:inner mitochondrial membrane organization"/>
    <property type="evidence" value="ECO:0007669"/>
    <property type="project" value="TreeGrafter"/>
</dbReference>
<keyword evidence="2" id="KW-1185">Reference proteome</keyword>
<accession>A0A9W3A701</accession>
<dbReference type="PANTHER" id="PTHR21588:SF18">
    <property type="entry name" value="MICOS COMPLEX SUBUNIT MIC19"/>
    <property type="match status" value="1"/>
</dbReference>
<organism evidence="2 3">
    <name type="scientific">Biomphalaria glabrata</name>
    <name type="common">Bloodfluke planorb</name>
    <name type="synonym">Freshwater snail</name>
    <dbReference type="NCBI Taxonomy" id="6526"/>
    <lineage>
        <taxon>Eukaryota</taxon>
        <taxon>Metazoa</taxon>
        <taxon>Spiralia</taxon>
        <taxon>Lophotrochozoa</taxon>
        <taxon>Mollusca</taxon>
        <taxon>Gastropoda</taxon>
        <taxon>Heterobranchia</taxon>
        <taxon>Euthyneura</taxon>
        <taxon>Panpulmonata</taxon>
        <taxon>Hygrophila</taxon>
        <taxon>Lymnaeoidea</taxon>
        <taxon>Planorbidae</taxon>
        <taxon>Biomphalaria</taxon>
    </lineage>
</organism>
<dbReference type="AlphaFoldDB" id="A0A9W3A701"/>
<gene>
    <name evidence="3 4" type="primary">LOC106066750</name>
</gene>
<dbReference type="GO" id="GO:0061617">
    <property type="term" value="C:MICOS complex"/>
    <property type="evidence" value="ECO:0007669"/>
    <property type="project" value="TreeGrafter"/>
</dbReference>
<evidence type="ECO:0000313" key="3">
    <source>
        <dbReference type="RefSeq" id="XP_055882995.1"/>
    </source>
</evidence>
<dbReference type="RefSeq" id="XP_055882995.1">
    <property type="nucleotide sequence ID" value="XM_056027020.1"/>
</dbReference>
<dbReference type="InterPro" id="IPR052632">
    <property type="entry name" value="MICOS_subunit_Mic19"/>
</dbReference>
<reference evidence="3 4" key="1">
    <citation type="submission" date="2025-04" db="UniProtKB">
        <authorList>
            <consortium name="RefSeq"/>
        </authorList>
    </citation>
    <scope>IDENTIFICATION</scope>
</reference>
<dbReference type="GeneID" id="106066750"/>
<dbReference type="PANTHER" id="PTHR21588">
    <property type="entry name" value="COILED-COIL-HELIX-COILED-COIL-HELIX DOMAIN CONTAINING 6"/>
    <property type="match status" value="1"/>
</dbReference>
<keyword evidence="1" id="KW-0175">Coiled coil</keyword>
<evidence type="ECO:0000313" key="4">
    <source>
        <dbReference type="RefSeq" id="XP_055882996.1"/>
    </source>
</evidence>
<dbReference type="Proteomes" id="UP001165740">
    <property type="component" value="Chromosome 4"/>
</dbReference>
<protein>
    <submittedName>
        <fullName evidence="3 4">MICOS complex subunit Mic19-like isoform X1</fullName>
    </submittedName>
</protein>
<dbReference type="RefSeq" id="XP_055882996.1">
    <property type="nucleotide sequence ID" value="XM_056027021.1"/>
</dbReference>
<proteinExistence type="predicted"/>
<dbReference type="OrthoDB" id="70030at2759"/>
<feature type="coiled-coil region" evidence="1">
    <location>
        <begin position="71"/>
        <end position="98"/>
    </location>
</feature>
<evidence type="ECO:0000313" key="2">
    <source>
        <dbReference type="Proteomes" id="UP001165740"/>
    </source>
</evidence>